<organism evidence="1 2">
    <name type="scientific">Clostridium yunnanense</name>
    <dbReference type="NCBI Taxonomy" id="2800325"/>
    <lineage>
        <taxon>Bacteria</taxon>
        <taxon>Bacillati</taxon>
        <taxon>Bacillota</taxon>
        <taxon>Clostridia</taxon>
        <taxon>Eubacteriales</taxon>
        <taxon>Clostridiaceae</taxon>
        <taxon>Clostridium</taxon>
    </lineage>
</organism>
<keyword evidence="2" id="KW-1185">Reference proteome</keyword>
<accession>A0ABS1ESD9</accession>
<evidence type="ECO:0000313" key="2">
    <source>
        <dbReference type="Proteomes" id="UP000596739"/>
    </source>
</evidence>
<gene>
    <name evidence="1" type="ORF">JHL18_16575</name>
</gene>
<proteinExistence type="predicted"/>
<dbReference type="EMBL" id="JAENHN010000046">
    <property type="protein sequence ID" value="MBK1812240.1"/>
    <property type="molecule type" value="Genomic_DNA"/>
</dbReference>
<reference evidence="2" key="1">
    <citation type="submission" date="2021-01" db="EMBL/GenBank/DDBJ databases">
        <title>Genome public.</title>
        <authorList>
            <person name="Liu C."/>
            <person name="Sun Q."/>
        </authorList>
    </citation>
    <scope>NUCLEOTIDE SEQUENCE [LARGE SCALE GENOMIC DNA]</scope>
    <source>
        <strain evidence="2">YIM B02505</strain>
    </source>
</reference>
<sequence length="265" mass="31098">MSPYEIVFKINESIIKDKIISDDEKREISDILLKSVADKSTIEHFYSNMKIPKGNIKLTEIYPLFYIPPYNEGKKYRTITMVTPHTLMFTANAYELEILRILAIFDGQSEKVKDMLQRTKERISRMNFDSSCNIGEYFEISIVALRFIGTAFPEEIELIQNLIQVIKSHFGDKKRHSGTAFYYRLTLSELPNSIAVREISNIRGMLLQQLGKSYVMNSENDKYINVLDKYILRNCLTRLEEFKYIKEREPFVSEKDGRLHFDVKM</sequence>
<comment type="caution">
    <text evidence="1">The sequence shown here is derived from an EMBL/GenBank/DDBJ whole genome shotgun (WGS) entry which is preliminary data.</text>
</comment>
<dbReference type="RefSeq" id="WP_200271252.1">
    <property type="nucleotide sequence ID" value="NZ_JAENHN010000046.1"/>
</dbReference>
<name>A0ABS1ESD9_9CLOT</name>
<dbReference type="Proteomes" id="UP000596739">
    <property type="component" value="Unassembled WGS sequence"/>
</dbReference>
<evidence type="ECO:0000313" key="1">
    <source>
        <dbReference type="EMBL" id="MBK1812240.1"/>
    </source>
</evidence>
<protein>
    <submittedName>
        <fullName evidence="1">Uncharacterized protein</fullName>
    </submittedName>
</protein>